<dbReference type="EMBL" id="SGWQ01000005">
    <property type="protein sequence ID" value="RZS37914.1"/>
    <property type="molecule type" value="Genomic_DNA"/>
</dbReference>
<dbReference type="InterPro" id="IPR006311">
    <property type="entry name" value="TAT_signal"/>
</dbReference>
<dbReference type="Gene3D" id="3.40.50.1820">
    <property type="entry name" value="alpha/beta hydrolase"/>
    <property type="match status" value="1"/>
</dbReference>
<protein>
    <recommendedName>
        <fullName evidence="4">Secretory lipase</fullName>
    </recommendedName>
</protein>
<sequence length="412" mass="43778">MKPSNTKAFRRAAIVTAAGTAAATALAIAVPTASAAPAPVTGQDRGTLLSVEQVIDLDRAQVTDALMKQKIDTSQVRSSVTGYRLTYSTVDLDGRPTTATGLVVVPNDSGPNLQVVSQAHGTLSERHAAPSSAPTRIAGSPALFYGSAGHLTVAPDYLGLGSGPGPHPYMHSPTEVSASLDLLRATRAFADRHGLQVDPDTLVTGSSQGGRVATALGRELRRGADRFWRLGALAPVAGPYDIIGAQTPAMLDGQVEGRPTAYTLAYYTVAANRRLHLWDSPSEAFQAPYAAKVESWFDGDHPTDQIIAQLPDDPMALFTPKYQQLLRQPTGKLGAEIRAGDRSCSWRASAPVRLYTSSGDRNVVLANSEHCRDDLAKRGADVTMVDLGPDVTHFAAATVALPRILDWWRGLR</sequence>
<organism evidence="2 3">
    <name type="scientific">Herbihabitans rhizosphaerae</name>
    <dbReference type="NCBI Taxonomy" id="1872711"/>
    <lineage>
        <taxon>Bacteria</taxon>
        <taxon>Bacillati</taxon>
        <taxon>Actinomycetota</taxon>
        <taxon>Actinomycetes</taxon>
        <taxon>Pseudonocardiales</taxon>
        <taxon>Pseudonocardiaceae</taxon>
        <taxon>Herbihabitans</taxon>
    </lineage>
</organism>
<dbReference type="SUPFAM" id="SSF53474">
    <property type="entry name" value="alpha/beta-Hydrolases"/>
    <property type="match status" value="1"/>
</dbReference>
<proteinExistence type="predicted"/>
<dbReference type="PROSITE" id="PS51318">
    <property type="entry name" value="TAT"/>
    <property type="match status" value="1"/>
</dbReference>
<dbReference type="InterPro" id="IPR029058">
    <property type="entry name" value="AB_hydrolase_fold"/>
</dbReference>
<name>A0A4Q7KNG2_9PSEU</name>
<dbReference type="AlphaFoldDB" id="A0A4Q7KNG2"/>
<dbReference type="PANTHER" id="PTHR34853:SF1">
    <property type="entry name" value="LIPASE 5"/>
    <property type="match status" value="1"/>
</dbReference>
<feature type="chain" id="PRO_5020324507" description="Secretory lipase" evidence="1">
    <location>
        <begin position="36"/>
        <end position="412"/>
    </location>
</feature>
<accession>A0A4Q7KNG2</accession>
<evidence type="ECO:0000313" key="2">
    <source>
        <dbReference type="EMBL" id="RZS37914.1"/>
    </source>
</evidence>
<comment type="caution">
    <text evidence="2">The sequence shown here is derived from an EMBL/GenBank/DDBJ whole genome shotgun (WGS) entry which is preliminary data.</text>
</comment>
<dbReference type="Proteomes" id="UP000294257">
    <property type="component" value="Unassembled WGS sequence"/>
</dbReference>
<dbReference type="PANTHER" id="PTHR34853">
    <property type="match status" value="1"/>
</dbReference>
<keyword evidence="3" id="KW-1185">Reference proteome</keyword>
<evidence type="ECO:0008006" key="4">
    <source>
        <dbReference type="Google" id="ProtNLM"/>
    </source>
</evidence>
<keyword evidence="1" id="KW-0732">Signal</keyword>
<evidence type="ECO:0000313" key="3">
    <source>
        <dbReference type="Proteomes" id="UP000294257"/>
    </source>
</evidence>
<dbReference type="InterPro" id="IPR005152">
    <property type="entry name" value="Lipase_secreted"/>
</dbReference>
<dbReference type="Gene3D" id="1.10.260.160">
    <property type="match status" value="1"/>
</dbReference>
<reference evidence="2 3" key="1">
    <citation type="submission" date="2019-02" db="EMBL/GenBank/DDBJ databases">
        <title>Genomic Encyclopedia of Type Strains, Phase IV (KMG-IV): sequencing the most valuable type-strain genomes for metagenomic binning, comparative biology and taxonomic classification.</title>
        <authorList>
            <person name="Goeker M."/>
        </authorList>
    </citation>
    <scope>NUCLEOTIDE SEQUENCE [LARGE SCALE GENOMIC DNA]</scope>
    <source>
        <strain evidence="2 3">DSM 101727</strain>
    </source>
</reference>
<dbReference type="GO" id="GO:0016042">
    <property type="term" value="P:lipid catabolic process"/>
    <property type="evidence" value="ECO:0007669"/>
    <property type="project" value="InterPro"/>
</dbReference>
<dbReference type="PIRSF" id="PIRSF029171">
    <property type="entry name" value="Esterase_LipA"/>
    <property type="match status" value="1"/>
</dbReference>
<feature type="signal peptide" evidence="1">
    <location>
        <begin position="1"/>
        <end position="35"/>
    </location>
</feature>
<evidence type="ECO:0000256" key="1">
    <source>
        <dbReference type="SAM" id="SignalP"/>
    </source>
</evidence>
<gene>
    <name evidence="2" type="ORF">EV193_105474</name>
</gene>
<dbReference type="GO" id="GO:0004806">
    <property type="term" value="F:triacylglycerol lipase activity"/>
    <property type="evidence" value="ECO:0007669"/>
    <property type="project" value="InterPro"/>
</dbReference>